<dbReference type="EMBL" id="BSEH01000165">
    <property type="protein sequence ID" value="GLJ57659.1"/>
    <property type="molecule type" value="Genomic_DNA"/>
</dbReference>
<evidence type="ECO:0000256" key="2">
    <source>
        <dbReference type="ARBA" id="ARBA00023295"/>
    </source>
</evidence>
<dbReference type="SUPFAM" id="SSF49899">
    <property type="entry name" value="Concanavalin A-like lectins/glucanases"/>
    <property type="match status" value="1"/>
</dbReference>
<name>A0AAD3NTJ6_CRYJA</name>
<keyword evidence="1" id="KW-0378">Hydrolase</keyword>
<accession>A0AAD3NTJ6</accession>
<dbReference type="Gene3D" id="2.60.120.200">
    <property type="match status" value="1"/>
</dbReference>
<reference evidence="6" key="1">
    <citation type="submission" date="2022-12" db="EMBL/GenBank/DDBJ databases">
        <title>Chromosome-Level Genome Assembly of Japanese Cedar (Cryptomeriajaponica D. Don).</title>
        <authorList>
            <person name="Fujino T."/>
            <person name="Yamaguchi K."/>
            <person name="Yokoyama T."/>
            <person name="Hamanaka T."/>
            <person name="Harazono Y."/>
            <person name="Kamada H."/>
            <person name="Kobayashi W."/>
            <person name="Ujino-Ihara T."/>
            <person name="Uchiyama K."/>
            <person name="Matsumoto A."/>
            <person name="Izuno A."/>
            <person name="Tsumura Y."/>
            <person name="Toyoda A."/>
            <person name="Shigenobu S."/>
            <person name="Moriguchi Y."/>
            <person name="Ueno S."/>
            <person name="Kasahara M."/>
        </authorList>
    </citation>
    <scope>NUCLEOTIDE SEQUENCE</scope>
</reference>
<dbReference type="PANTHER" id="PTHR31062">
    <property type="entry name" value="XYLOGLUCAN ENDOTRANSGLUCOSYLASE/HYDROLASE PROTEIN 8-RELATED"/>
    <property type="match status" value="1"/>
</dbReference>
<protein>
    <recommendedName>
        <fullName evidence="4">GH16 domain-containing protein</fullName>
    </recommendedName>
</protein>
<feature type="compositionally biased region" description="Low complexity" evidence="3">
    <location>
        <begin position="7"/>
        <end position="20"/>
    </location>
</feature>
<dbReference type="AlphaFoldDB" id="A0AAD3NTJ6"/>
<sequence length="257" mass="28657">MEQGGARSVRVSRGVGSSGYDVEDGGEGDDEDGLSVPNFLSLIGGATSFGVGSCWWVACCIGLPCSVLIVWRWDFVLGWMVSCGVELTLDRSSGSGFQSKKEYLFENIDMQIKLVPGNSAGTITTYYLSSQGNNHDEIHFEFLGNLSGDPYVMHTNVYSQGQGNREQQFNLWFDHTADFHTYSLLWNPQQIIIFSVDGTPVRVFENNKKLGVAYPKNQAMRIYSSSWYTDDWATRGGAMKTDWRKAPFDASFHNFNA</sequence>
<evidence type="ECO:0000259" key="4">
    <source>
        <dbReference type="PROSITE" id="PS51762"/>
    </source>
</evidence>
<organism evidence="6 7">
    <name type="scientific">Cryptomeria japonica</name>
    <name type="common">Japanese cedar</name>
    <name type="synonym">Cupressus japonica</name>
    <dbReference type="NCBI Taxonomy" id="3369"/>
    <lineage>
        <taxon>Eukaryota</taxon>
        <taxon>Viridiplantae</taxon>
        <taxon>Streptophyta</taxon>
        <taxon>Embryophyta</taxon>
        <taxon>Tracheophyta</taxon>
        <taxon>Spermatophyta</taxon>
        <taxon>Pinopsida</taxon>
        <taxon>Pinidae</taxon>
        <taxon>Conifers II</taxon>
        <taxon>Cupressales</taxon>
        <taxon>Cupressaceae</taxon>
        <taxon>Cryptomeria</taxon>
    </lineage>
</organism>
<evidence type="ECO:0000313" key="6">
    <source>
        <dbReference type="EMBL" id="GLJ57659.1"/>
    </source>
</evidence>
<evidence type="ECO:0000313" key="5">
    <source>
        <dbReference type="EMBL" id="GLJ57652.1"/>
    </source>
</evidence>
<proteinExistence type="predicted"/>
<evidence type="ECO:0000256" key="3">
    <source>
        <dbReference type="SAM" id="MobiDB-lite"/>
    </source>
</evidence>
<keyword evidence="7" id="KW-1185">Reference proteome</keyword>
<gene>
    <name evidence="5" type="ORF">SUGI_1357720</name>
    <name evidence="6" type="ORF">SUGI_1357800</name>
</gene>
<feature type="compositionally biased region" description="Acidic residues" evidence="3">
    <location>
        <begin position="21"/>
        <end position="31"/>
    </location>
</feature>
<dbReference type="GO" id="GO:0005975">
    <property type="term" value="P:carbohydrate metabolic process"/>
    <property type="evidence" value="ECO:0007669"/>
    <property type="project" value="InterPro"/>
</dbReference>
<keyword evidence="2" id="KW-0326">Glycosidase</keyword>
<dbReference type="Pfam" id="PF00722">
    <property type="entry name" value="Glyco_hydro_16"/>
    <property type="match status" value="1"/>
</dbReference>
<dbReference type="Proteomes" id="UP001234787">
    <property type="component" value="Unassembled WGS sequence"/>
</dbReference>
<dbReference type="EMBL" id="BSEH01000165">
    <property type="protein sequence ID" value="GLJ57652.1"/>
    <property type="molecule type" value="Genomic_DNA"/>
</dbReference>
<dbReference type="InterPro" id="IPR013320">
    <property type="entry name" value="ConA-like_dom_sf"/>
</dbReference>
<dbReference type="GO" id="GO:0004553">
    <property type="term" value="F:hydrolase activity, hydrolyzing O-glycosyl compounds"/>
    <property type="evidence" value="ECO:0007669"/>
    <property type="project" value="InterPro"/>
</dbReference>
<evidence type="ECO:0000256" key="1">
    <source>
        <dbReference type="ARBA" id="ARBA00022801"/>
    </source>
</evidence>
<dbReference type="InterPro" id="IPR000757">
    <property type="entry name" value="Beta-glucanase-like"/>
</dbReference>
<feature type="region of interest" description="Disordered" evidence="3">
    <location>
        <begin position="1"/>
        <end position="31"/>
    </location>
</feature>
<feature type="domain" description="GH16" evidence="4">
    <location>
        <begin position="29"/>
        <end position="252"/>
    </location>
</feature>
<dbReference type="InterPro" id="IPR044791">
    <property type="entry name" value="Beta-glucanase/XTH"/>
</dbReference>
<evidence type="ECO:0000313" key="7">
    <source>
        <dbReference type="Proteomes" id="UP001234787"/>
    </source>
</evidence>
<comment type="caution">
    <text evidence="6">The sequence shown here is derived from an EMBL/GenBank/DDBJ whole genome shotgun (WGS) entry which is preliminary data.</text>
</comment>
<dbReference type="PROSITE" id="PS51762">
    <property type="entry name" value="GH16_2"/>
    <property type="match status" value="1"/>
</dbReference>